<keyword evidence="2" id="KW-1185">Reference proteome</keyword>
<dbReference type="Proteomes" id="UP000297465">
    <property type="component" value="Unassembled WGS sequence"/>
</dbReference>
<proteinExistence type="predicted"/>
<evidence type="ECO:0008006" key="3">
    <source>
        <dbReference type="Google" id="ProtNLM"/>
    </source>
</evidence>
<dbReference type="EMBL" id="RQFO01000004">
    <property type="protein sequence ID" value="TGL05579.1"/>
    <property type="molecule type" value="Genomic_DNA"/>
</dbReference>
<evidence type="ECO:0000313" key="2">
    <source>
        <dbReference type="Proteomes" id="UP000297465"/>
    </source>
</evidence>
<sequence>MHILKLTYLVLFITFHFFSCINKNKSPIIPFLPASASAYSYEDIGLPSQPEEYKQVTLPLISNAESEAIENLMKNMDDLGLMTDVSLKQQSVEAWKNIQYSPMSNDEINNKINKESIGLQVNPKVAGTNAELLERESLQATNFFNKVEADFPNFSNEELISIRKKLTTSLIMIRLQMDFGDKTDGVPMEFLKMIQVKTVAHRKKVTEEIINRGVKSL</sequence>
<dbReference type="RefSeq" id="WP_135569211.1">
    <property type="nucleotide sequence ID" value="NZ_RQFN01000011.1"/>
</dbReference>
<comment type="caution">
    <text evidence="1">The sequence shown here is derived from an EMBL/GenBank/DDBJ whole genome shotgun (WGS) entry which is preliminary data.</text>
</comment>
<accession>A0ABY2LTT7</accession>
<organism evidence="1 2">
    <name type="scientific">Leptospira montravelensis</name>
    <dbReference type="NCBI Taxonomy" id="2484961"/>
    <lineage>
        <taxon>Bacteria</taxon>
        <taxon>Pseudomonadati</taxon>
        <taxon>Spirochaetota</taxon>
        <taxon>Spirochaetia</taxon>
        <taxon>Leptospirales</taxon>
        <taxon>Leptospiraceae</taxon>
        <taxon>Leptospira</taxon>
    </lineage>
</organism>
<name>A0ABY2LTT7_9LEPT</name>
<reference evidence="2" key="1">
    <citation type="journal article" date="2019" name="PLoS Negl. Trop. Dis.">
        <title>Revisiting the worldwide diversity of Leptospira species in the environment.</title>
        <authorList>
            <person name="Vincent A.T."/>
            <person name="Schiettekatte O."/>
            <person name="Bourhy P."/>
            <person name="Veyrier F.J."/>
            <person name="Picardeau M."/>
        </authorList>
    </citation>
    <scope>NUCLEOTIDE SEQUENCE [LARGE SCALE GENOMIC DNA]</scope>
    <source>
        <strain evidence="2">201800278</strain>
    </source>
</reference>
<gene>
    <name evidence="1" type="ORF">EHQ31_02350</name>
</gene>
<protein>
    <recommendedName>
        <fullName evidence="3">Lipoprotein</fullName>
    </recommendedName>
</protein>
<evidence type="ECO:0000313" key="1">
    <source>
        <dbReference type="EMBL" id="TGL05579.1"/>
    </source>
</evidence>